<dbReference type="InterPro" id="IPR022385">
    <property type="entry name" value="Rhs_assc_core"/>
</dbReference>
<comment type="caution">
    <text evidence="1">The sequence shown here is derived from an EMBL/GenBank/DDBJ whole genome shotgun (WGS) entry which is preliminary data.</text>
</comment>
<evidence type="ECO:0000313" key="1">
    <source>
        <dbReference type="EMBL" id="RMZ59698.1"/>
    </source>
</evidence>
<reference evidence="1 2" key="1">
    <citation type="submission" date="2018-08" db="EMBL/GenBank/DDBJ databases">
        <title>Chryseobacterium nematophagum: a novel matrix digesting pathogen of nematodes.</title>
        <authorList>
            <person name="Page A."/>
            <person name="Roberts M."/>
            <person name="Felix M.-A."/>
            <person name="Weir W."/>
        </authorList>
    </citation>
    <scope>NUCLEOTIDE SEQUENCE [LARGE SCALE GENOMIC DNA]</scope>
    <source>
        <strain evidence="1 2">JUb275</strain>
    </source>
</reference>
<proteinExistence type="predicted"/>
<dbReference type="Gene3D" id="2.180.10.10">
    <property type="entry name" value="RHS repeat-associated core"/>
    <property type="match status" value="1"/>
</dbReference>
<name>A0A3M7LAC1_9FLAO</name>
<accession>A0A3M7LAC1</accession>
<sequence length="300" mass="32687">MAIPYNYKYNGKELQETGMYDFGARMYMSDIGRWGTIDPLAEQTHRWSPYTYAFNNPIRFIDPDGRSNTDWVRLQSGQTIYDSRVTNQSEVETAYGSGAEYRPVGFTYTATTDGSTYQLGDHGFYLKNGSEVGLSEDYANYAGDKSGDILKQGAAFGAGALTLGGGPENPGADVVAVGGLAIYATGALIAKMSHEMSKIDDKPEGPSGVQYSLQATKTGSYPCFTCSSGAMQLNAGDVWKYGEITNPSGRYSAGELNGLGVKQVNEFSGTQRQIKMVEKAKIYNYFFQNGQLPPGNKIFR</sequence>
<dbReference type="InterPro" id="IPR050708">
    <property type="entry name" value="T6SS_VgrG/RHS"/>
</dbReference>
<protein>
    <submittedName>
        <fullName evidence="1">RHS repeat-associated core domain-containing protein</fullName>
    </submittedName>
</protein>
<gene>
    <name evidence="1" type="ORF">D1632_08725</name>
</gene>
<keyword evidence="2" id="KW-1185">Reference proteome</keyword>
<dbReference type="PANTHER" id="PTHR32305:SF15">
    <property type="entry name" value="PROTEIN RHSA-RELATED"/>
    <property type="match status" value="1"/>
</dbReference>
<dbReference type="PANTHER" id="PTHR32305">
    <property type="match status" value="1"/>
</dbReference>
<dbReference type="NCBIfam" id="TIGR03696">
    <property type="entry name" value="Rhs_assc_core"/>
    <property type="match status" value="1"/>
</dbReference>
<dbReference type="EMBL" id="QWIV01000013">
    <property type="protein sequence ID" value="RMZ59698.1"/>
    <property type="molecule type" value="Genomic_DNA"/>
</dbReference>
<dbReference type="AlphaFoldDB" id="A0A3M7LAC1"/>
<organism evidence="1 2">
    <name type="scientific">Chryseobacterium nematophagum</name>
    <dbReference type="NCBI Taxonomy" id="2305228"/>
    <lineage>
        <taxon>Bacteria</taxon>
        <taxon>Pseudomonadati</taxon>
        <taxon>Bacteroidota</taxon>
        <taxon>Flavobacteriia</taxon>
        <taxon>Flavobacteriales</taxon>
        <taxon>Weeksellaceae</taxon>
        <taxon>Chryseobacterium group</taxon>
        <taxon>Chryseobacterium</taxon>
    </lineage>
</organism>
<evidence type="ECO:0000313" key="2">
    <source>
        <dbReference type="Proteomes" id="UP000267524"/>
    </source>
</evidence>
<dbReference type="Proteomes" id="UP000267524">
    <property type="component" value="Unassembled WGS sequence"/>
</dbReference>